<organism evidence="4">
    <name type="scientific">Coccidioides posadasii (strain RMSCC 757 / Silveira)</name>
    <name type="common">Valley fever fungus</name>
    <dbReference type="NCBI Taxonomy" id="443226"/>
    <lineage>
        <taxon>Eukaryota</taxon>
        <taxon>Fungi</taxon>
        <taxon>Dikarya</taxon>
        <taxon>Ascomycota</taxon>
        <taxon>Pezizomycotina</taxon>
        <taxon>Eurotiomycetes</taxon>
        <taxon>Eurotiomycetidae</taxon>
        <taxon>Onygenales</taxon>
        <taxon>Onygenaceae</taxon>
        <taxon>Coccidioides</taxon>
    </lineage>
</organism>
<reference evidence="4" key="2">
    <citation type="submission" date="2010-03" db="EMBL/GenBank/DDBJ databases">
        <title>The genome sequence of Coccidioides posadasii strain Silveira.</title>
        <authorList>
            <consortium name="The Broad Institute Genome Sequencing Center for Infectious Disease"/>
            <person name="Neafsey D."/>
            <person name="Orbach M."/>
            <person name="Henn M.R."/>
            <person name="Cole G.T."/>
            <person name="Galgiani J."/>
            <person name="Gardner M.J."/>
            <person name="Kirkland T.N."/>
            <person name="Taylor J.W."/>
            <person name="Young S.K."/>
            <person name="Zeng Q."/>
            <person name="Koehrsen M."/>
            <person name="Alvarado L."/>
            <person name="Berlin A."/>
            <person name="Borenstein D."/>
            <person name="Chapman S.B."/>
            <person name="Chen Z."/>
            <person name="Engels R."/>
            <person name="Freedman E."/>
            <person name="Gellesch M."/>
            <person name="Goldberg J."/>
            <person name="Griggs A."/>
            <person name="Gujja S."/>
            <person name="Heilman E."/>
            <person name="Heiman D."/>
            <person name="Howarth C."/>
            <person name="Jen D."/>
            <person name="Larson L."/>
            <person name="Mehta T."/>
            <person name="Neiman D."/>
            <person name="Park D."/>
            <person name="Pearson M."/>
            <person name="Richards J."/>
            <person name="Roberts A."/>
            <person name="Saif S."/>
            <person name="Shea T."/>
            <person name="Shenoy N."/>
            <person name="Sisk P."/>
            <person name="Stolte C."/>
            <person name="Sykes S."/>
            <person name="Walk T."/>
            <person name="White J."/>
            <person name="Yandava C."/>
            <person name="Haas B."/>
            <person name="Nusbaum C."/>
            <person name="Birren B."/>
        </authorList>
    </citation>
    <scope>NUCLEOTIDE SEQUENCE [LARGE SCALE GENOMIC DNA]</scope>
    <source>
        <strain evidence="4">RMSCC 757 / Silveira</strain>
    </source>
</reference>
<dbReference type="eggNOG" id="KOG2434">
    <property type="taxonomic scope" value="Eukaryota"/>
</dbReference>
<evidence type="ECO:0000313" key="4">
    <source>
        <dbReference type="Proteomes" id="UP000002497"/>
    </source>
</evidence>
<dbReference type="GO" id="GO:0006361">
    <property type="term" value="P:transcription initiation at RNA polymerase I promoter"/>
    <property type="evidence" value="ECO:0007669"/>
    <property type="project" value="InterPro"/>
</dbReference>
<keyword evidence="3" id="KW-0648">Protein biosynthesis</keyword>
<protein>
    <submittedName>
        <fullName evidence="3">RNA polymerase I specific transcription initiation factor RRN3</fullName>
    </submittedName>
</protein>
<feature type="region of interest" description="Disordered" evidence="2">
    <location>
        <begin position="672"/>
        <end position="706"/>
    </location>
</feature>
<dbReference type="GO" id="GO:0003743">
    <property type="term" value="F:translation initiation factor activity"/>
    <property type="evidence" value="ECO:0007669"/>
    <property type="project" value="UniProtKB-KW"/>
</dbReference>
<sequence>MPVAQTSRTMSRFHSSSRGDTPPSSAPSMSMPSKSILKVPMATAQKRKKIDMDLSSDVSTGSDSPGAAVPNKKRARVTFEMDTPGKGPGQQAVISGDVGAPAYEKSTALVREEVSRAIQRHLVGDSDAYDRVKEIFSVDPKALEVDGSPVYDLPTHTSLKNHLLGLLSNVSALDSACSGLVHAVLESEWLGRDEAYVKLFVRFLGTLAAARGGYLTAVLRMLVNNLREVPFGTGRLPGYAVVRNAEIYDRVHFGIQHIIQLIPAGSVTLSPILSSGFPHDTDTAKAHIVFTRNLIKMIDYAPELRSDILALITEKLVKIDVQIQVDLDDFEDEDEEKLHNEITAEAFVLEDDNSDVESTISDEESTSAETQRFKALKENINKIDYMLDLLFEYYSGPFNYGTLDDKENNLDLLLAHFQNIILPTYRSRHSQFLLFHYSQSSPILVDRFAAACIQIILSKSHPSVLRQYAAAYLASFVARGAHVTSEVVRDVFDLLCTHLKNLITEYESNCRGPDLRRYATFYATAQAILYIFCFRWRDLTTAAQEGDIDIHVELDLDQVRFPPNISDVLHTAIHSKLNPLKICSPSIVREFARIAHHVGFMYVFPLLETNKRIRIFTFRSSMSMDSRFGQIERETRADNDLGPQLDAYFPFDPYNLPRSRRWLEGDYVEWRGVPGLRDDDDDDDTDGRYDEEDELDHCTETDEDAH</sequence>
<feature type="compositionally biased region" description="Basic and acidic residues" evidence="2">
    <location>
        <begin position="696"/>
        <end position="706"/>
    </location>
</feature>
<dbReference type="GO" id="GO:0005634">
    <property type="term" value="C:nucleus"/>
    <property type="evidence" value="ECO:0007669"/>
    <property type="project" value="TreeGrafter"/>
</dbReference>
<dbReference type="GO" id="GO:0001181">
    <property type="term" value="F:RNA polymerase I general transcription initiation factor activity"/>
    <property type="evidence" value="ECO:0007669"/>
    <property type="project" value="InterPro"/>
</dbReference>
<accession>E9DDY3</accession>
<dbReference type="GO" id="GO:0001042">
    <property type="term" value="F:RNA polymerase I core binding"/>
    <property type="evidence" value="ECO:0007669"/>
    <property type="project" value="TreeGrafter"/>
</dbReference>
<dbReference type="Proteomes" id="UP000002497">
    <property type="component" value="Unassembled WGS sequence"/>
</dbReference>
<dbReference type="InterPro" id="IPR007991">
    <property type="entry name" value="RNA_pol_I_trans_ini_fac_RRN3"/>
</dbReference>
<dbReference type="PANTHER" id="PTHR12790:SF0">
    <property type="entry name" value="RNA POLYMERASE I-SPECIFIC TRANSCRIPTION INITIATION FACTOR RRN3-RELATED"/>
    <property type="match status" value="1"/>
</dbReference>
<dbReference type="STRING" id="443226.E9DDY3"/>
<feature type="compositionally biased region" description="Low complexity" evidence="2">
    <location>
        <begin position="22"/>
        <end position="35"/>
    </location>
</feature>
<dbReference type="Pfam" id="PF05327">
    <property type="entry name" value="RRN3"/>
    <property type="match status" value="1"/>
</dbReference>
<dbReference type="AlphaFoldDB" id="E9DDY3"/>
<feature type="region of interest" description="Disordered" evidence="2">
    <location>
        <begin position="1"/>
        <end position="74"/>
    </location>
</feature>
<reference evidence="4" key="1">
    <citation type="journal article" date="2010" name="Genome Res.">
        <title>Population genomic sequencing of Coccidioides fungi reveals recent hybridization and transposon control.</title>
        <authorList>
            <person name="Neafsey D.E."/>
            <person name="Barker B.M."/>
            <person name="Sharpton T.J."/>
            <person name="Stajich J.E."/>
            <person name="Park D.J."/>
            <person name="Whiston E."/>
            <person name="Hung C.-Y."/>
            <person name="McMahan C."/>
            <person name="White J."/>
            <person name="Sykes S."/>
            <person name="Heiman D."/>
            <person name="Young S."/>
            <person name="Zeng Q."/>
            <person name="Abouelleil A."/>
            <person name="Aftuck L."/>
            <person name="Bessette D."/>
            <person name="Brown A."/>
            <person name="FitzGerald M."/>
            <person name="Lui A."/>
            <person name="Macdonald J.P."/>
            <person name="Priest M."/>
            <person name="Orbach M.J."/>
            <person name="Galgiani J.N."/>
            <person name="Kirkland T.N."/>
            <person name="Cole G.T."/>
            <person name="Birren B.W."/>
            <person name="Henn M.R."/>
            <person name="Taylor J.W."/>
            <person name="Rounsley S.D."/>
        </authorList>
    </citation>
    <scope>NUCLEOTIDE SEQUENCE [LARGE SCALE GENOMIC DNA]</scope>
    <source>
        <strain evidence="4">RMSCC 757 / Silveira</strain>
    </source>
</reference>
<gene>
    <name evidence="3" type="ORF">CPSG_07774</name>
</gene>
<dbReference type="PANTHER" id="PTHR12790">
    <property type="entry name" value="TRANSCRIPTION INITIATION FACTOR IA RRN3"/>
    <property type="match status" value="1"/>
</dbReference>
<keyword evidence="3" id="KW-0396">Initiation factor</keyword>
<dbReference type="VEuPathDB" id="FungiDB:D8B26_008103"/>
<comment type="similarity">
    <text evidence="1">Belongs to the RRN3 family.</text>
</comment>
<dbReference type="OrthoDB" id="26970at2759"/>
<feature type="compositionally biased region" description="Acidic residues" evidence="2">
    <location>
        <begin position="678"/>
        <end position="695"/>
    </location>
</feature>
<name>E9DDY3_COCPS</name>
<proteinExistence type="inferred from homology"/>
<evidence type="ECO:0000313" key="3">
    <source>
        <dbReference type="EMBL" id="EFW15337.1"/>
    </source>
</evidence>
<keyword evidence="4" id="KW-1185">Reference proteome</keyword>
<dbReference type="VEuPathDB" id="FungiDB:CPSG_07774"/>
<dbReference type="OMA" id="VCSPAIV"/>
<evidence type="ECO:0000256" key="1">
    <source>
        <dbReference type="ARBA" id="ARBA00010098"/>
    </source>
</evidence>
<evidence type="ECO:0000256" key="2">
    <source>
        <dbReference type="SAM" id="MobiDB-lite"/>
    </source>
</evidence>
<feature type="compositionally biased region" description="Polar residues" evidence="2">
    <location>
        <begin position="1"/>
        <end position="19"/>
    </location>
</feature>
<dbReference type="EMBL" id="GL636501">
    <property type="protein sequence ID" value="EFW15337.1"/>
    <property type="molecule type" value="Genomic_DNA"/>
</dbReference>
<dbReference type="HOGENOM" id="CLU_010579_1_1_1"/>